<feature type="domain" description="Endonuclease/exonuclease/phosphatase" evidence="2">
    <location>
        <begin position="171"/>
        <end position="326"/>
    </location>
</feature>
<proteinExistence type="predicted"/>
<dbReference type="PANTHER" id="PTHR23227:SF83">
    <property type="entry name" value="ENDONUCLEASE_EXONUCLEASE_PHOSPHATASE DOMAIN-CONTAINING PROTEIN"/>
    <property type="match status" value="1"/>
</dbReference>
<organism evidence="3 4">
    <name type="scientific">Necator americanus</name>
    <name type="common">Human hookworm</name>
    <dbReference type="NCBI Taxonomy" id="51031"/>
    <lineage>
        <taxon>Eukaryota</taxon>
        <taxon>Metazoa</taxon>
        <taxon>Ecdysozoa</taxon>
        <taxon>Nematoda</taxon>
        <taxon>Chromadorea</taxon>
        <taxon>Rhabditida</taxon>
        <taxon>Rhabditina</taxon>
        <taxon>Rhabditomorpha</taxon>
        <taxon>Strongyloidea</taxon>
        <taxon>Ancylostomatidae</taxon>
        <taxon>Bunostominae</taxon>
        <taxon>Necator</taxon>
    </lineage>
</organism>
<evidence type="ECO:0000259" key="2">
    <source>
        <dbReference type="Pfam" id="PF03372"/>
    </source>
</evidence>
<feature type="signal peptide" evidence="1">
    <location>
        <begin position="1"/>
        <end position="20"/>
    </location>
</feature>
<dbReference type="Gene3D" id="3.60.10.10">
    <property type="entry name" value="Endonuclease/exonuclease/phosphatase"/>
    <property type="match status" value="1"/>
</dbReference>
<dbReference type="PANTHER" id="PTHR23227">
    <property type="entry name" value="BUCENTAUR RELATED"/>
    <property type="match status" value="1"/>
</dbReference>
<dbReference type="InterPro" id="IPR036691">
    <property type="entry name" value="Endo/exonu/phosph_ase_sf"/>
</dbReference>
<accession>A0ABR1D248</accession>
<dbReference type="InterPro" id="IPR027124">
    <property type="entry name" value="Swc5/CFDP1/2"/>
</dbReference>
<dbReference type="PROSITE" id="PS51257">
    <property type="entry name" value="PROKAR_LIPOPROTEIN"/>
    <property type="match status" value="1"/>
</dbReference>
<reference evidence="3 4" key="1">
    <citation type="submission" date="2023-08" db="EMBL/GenBank/DDBJ databases">
        <title>A Necator americanus chromosomal reference genome.</title>
        <authorList>
            <person name="Ilik V."/>
            <person name="Petrzelkova K.J."/>
            <person name="Pardy F."/>
            <person name="Fuh T."/>
            <person name="Niatou-Singa F.S."/>
            <person name="Gouil Q."/>
            <person name="Baker L."/>
            <person name="Ritchie M.E."/>
            <person name="Jex A.R."/>
            <person name="Gazzola D."/>
            <person name="Li H."/>
            <person name="Toshio Fujiwara R."/>
            <person name="Zhan B."/>
            <person name="Aroian R.V."/>
            <person name="Pafco B."/>
            <person name="Schwarz E.M."/>
        </authorList>
    </citation>
    <scope>NUCLEOTIDE SEQUENCE [LARGE SCALE GENOMIC DNA]</scope>
    <source>
        <strain evidence="3 4">Aroian</strain>
        <tissue evidence="3">Whole animal</tissue>
    </source>
</reference>
<feature type="chain" id="PRO_5045399648" description="Endonuclease/exonuclease/phosphatase domain-containing protein" evidence="1">
    <location>
        <begin position="21"/>
        <end position="389"/>
    </location>
</feature>
<dbReference type="Proteomes" id="UP001303046">
    <property type="component" value="Unassembled WGS sequence"/>
</dbReference>
<dbReference type="SUPFAM" id="SSF56219">
    <property type="entry name" value="DNase I-like"/>
    <property type="match status" value="1"/>
</dbReference>
<name>A0ABR1D248_NECAM</name>
<evidence type="ECO:0000313" key="3">
    <source>
        <dbReference type="EMBL" id="KAK6744008.1"/>
    </source>
</evidence>
<comment type="caution">
    <text evidence="3">The sequence shown here is derived from an EMBL/GenBank/DDBJ whole genome shotgun (WGS) entry which is preliminary data.</text>
</comment>
<protein>
    <recommendedName>
        <fullName evidence="2">Endonuclease/exonuclease/phosphatase domain-containing protein</fullName>
    </recommendedName>
</protein>
<evidence type="ECO:0000256" key="1">
    <source>
        <dbReference type="SAM" id="SignalP"/>
    </source>
</evidence>
<evidence type="ECO:0000313" key="4">
    <source>
        <dbReference type="Proteomes" id="UP001303046"/>
    </source>
</evidence>
<sequence>MLSHFRVLFSFLSCIQLGFPVSTSCTGIAYVGVKFTLHQRLRNLHQGALCGGALRTRFCLRGAILHNGLPPHSGVEVTLGVELRCTAEVGRRPVVKAKLAVAWLLSLGKSLFATPAYSLPQYPAHWALPSQMSDGMATGERRSNLRLLRTSLILDQGDTRTTRHGDCLKMCTYNARTVSTDADLHALLGAAERIKFHVIALQETKCRRSDVRQMNGGTLVIRGEKVPSRNVGGVGFVVHPSVVHLVDSHEILSPRLAILRLRPLRQKSISIINCYSPTSAADDSELDTFYEELEEVVHNEKSFYKFVVGDFNAKLGNATGEEYRIGRFGLGDRNENGNRLAGLLSAARLFHGNSLFMKKRSSSADKGIAQWRDSCGDRPHTHQPEVVST</sequence>
<dbReference type="Pfam" id="PF03372">
    <property type="entry name" value="Exo_endo_phos"/>
    <property type="match status" value="1"/>
</dbReference>
<keyword evidence="1" id="KW-0732">Signal</keyword>
<keyword evidence="4" id="KW-1185">Reference proteome</keyword>
<dbReference type="InterPro" id="IPR005135">
    <property type="entry name" value="Endo/exonuclease/phosphatase"/>
</dbReference>
<gene>
    <name evidence="3" type="primary">Necator_chrIII.g11748</name>
    <name evidence="3" type="ORF">RB195_010983</name>
</gene>
<dbReference type="EMBL" id="JAVFWL010000003">
    <property type="protein sequence ID" value="KAK6744008.1"/>
    <property type="molecule type" value="Genomic_DNA"/>
</dbReference>